<sequence>MSSLPSLHFSPSQHTNPSEVFLHPFNFL</sequence>
<dbReference type="AlphaFoldDB" id="A0A5B7J052"/>
<accession>A0A5B7J052</accession>
<evidence type="ECO:0000313" key="2">
    <source>
        <dbReference type="Proteomes" id="UP000324222"/>
    </source>
</evidence>
<dbReference type="Proteomes" id="UP000324222">
    <property type="component" value="Unassembled WGS sequence"/>
</dbReference>
<protein>
    <submittedName>
        <fullName evidence="1">Uncharacterized protein</fullName>
    </submittedName>
</protein>
<proteinExistence type="predicted"/>
<comment type="caution">
    <text evidence="1">The sequence shown here is derived from an EMBL/GenBank/DDBJ whole genome shotgun (WGS) entry which is preliminary data.</text>
</comment>
<name>A0A5B7J052_PORTR</name>
<dbReference type="EMBL" id="VSRR010069760">
    <property type="protein sequence ID" value="MPC85844.1"/>
    <property type="molecule type" value="Genomic_DNA"/>
</dbReference>
<organism evidence="1 2">
    <name type="scientific">Portunus trituberculatus</name>
    <name type="common">Swimming crab</name>
    <name type="synonym">Neptunus trituberculatus</name>
    <dbReference type="NCBI Taxonomy" id="210409"/>
    <lineage>
        <taxon>Eukaryota</taxon>
        <taxon>Metazoa</taxon>
        <taxon>Ecdysozoa</taxon>
        <taxon>Arthropoda</taxon>
        <taxon>Crustacea</taxon>
        <taxon>Multicrustacea</taxon>
        <taxon>Malacostraca</taxon>
        <taxon>Eumalacostraca</taxon>
        <taxon>Eucarida</taxon>
        <taxon>Decapoda</taxon>
        <taxon>Pleocyemata</taxon>
        <taxon>Brachyura</taxon>
        <taxon>Eubrachyura</taxon>
        <taxon>Portunoidea</taxon>
        <taxon>Portunidae</taxon>
        <taxon>Portuninae</taxon>
        <taxon>Portunus</taxon>
    </lineage>
</organism>
<reference evidence="1 2" key="1">
    <citation type="submission" date="2019-05" db="EMBL/GenBank/DDBJ databases">
        <title>Another draft genome of Portunus trituberculatus and its Hox gene families provides insights of decapod evolution.</title>
        <authorList>
            <person name="Jeong J.-H."/>
            <person name="Song I."/>
            <person name="Kim S."/>
            <person name="Choi T."/>
            <person name="Kim D."/>
            <person name="Ryu S."/>
            <person name="Kim W."/>
        </authorList>
    </citation>
    <scope>NUCLEOTIDE SEQUENCE [LARGE SCALE GENOMIC DNA]</scope>
    <source>
        <tissue evidence="1">Muscle</tissue>
    </source>
</reference>
<evidence type="ECO:0000313" key="1">
    <source>
        <dbReference type="EMBL" id="MPC85844.1"/>
    </source>
</evidence>
<gene>
    <name evidence="1" type="ORF">E2C01_080642</name>
</gene>
<keyword evidence="2" id="KW-1185">Reference proteome</keyword>